<dbReference type="InterPro" id="IPR036640">
    <property type="entry name" value="ABC1_TM_sf"/>
</dbReference>
<dbReference type="Proteomes" id="UP000062160">
    <property type="component" value="Unassembled WGS sequence"/>
</dbReference>
<evidence type="ECO:0000256" key="9">
    <source>
        <dbReference type="SAM" id="Phobius"/>
    </source>
</evidence>
<gene>
    <name evidence="12" type="ORF">TSYNT_9551</name>
</gene>
<dbReference type="InterPro" id="IPR003439">
    <property type="entry name" value="ABC_transporter-like_ATP-bd"/>
</dbReference>
<keyword evidence="5" id="KW-0547">Nucleotide-binding</keyword>
<dbReference type="Pfam" id="PF00005">
    <property type="entry name" value="ABC_tran"/>
    <property type="match status" value="1"/>
</dbReference>
<evidence type="ECO:0000259" key="11">
    <source>
        <dbReference type="PROSITE" id="PS50929"/>
    </source>
</evidence>
<feature type="transmembrane region" description="Helical" evidence="9">
    <location>
        <begin position="129"/>
        <end position="151"/>
    </location>
</feature>
<dbReference type="GO" id="GO:0005524">
    <property type="term" value="F:ATP binding"/>
    <property type="evidence" value="ECO:0007669"/>
    <property type="project" value="UniProtKB-KW"/>
</dbReference>
<dbReference type="GO" id="GO:0016887">
    <property type="term" value="F:ATP hydrolysis activity"/>
    <property type="evidence" value="ECO:0007669"/>
    <property type="project" value="InterPro"/>
</dbReference>
<dbReference type="EMBL" id="DF977003">
    <property type="protein sequence ID" value="GAQ26287.1"/>
    <property type="molecule type" value="Genomic_DNA"/>
</dbReference>
<dbReference type="SUPFAM" id="SSF90123">
    <property type="entry name" value="ABC transporter transmembrane region"/>
    <property type="match status" value="1"/>
</dbReference>
<evidence type="ECO:0000256" key="1">
    <source>
        <dbReference type="ARBA" id="ARBA00004651"/>
    </source>
</evidence>
<evidence type="ECO:0000256" key="8">
    <source>
        <dbReference type="ARBA" id="ARBA00023136"/>
    </source>
</evidence>
<feature type="transmembrane region" description="Helical" evidence="9">
    <location>
        <begin position="235"/>
        <end position="258"/>
    </location>
</feature>
<evidence type="ECO:0000313" key="12">
    <source>
        <dbReference type="EMBL" id="GAQ26287.1"/>
    </source>
</evidence>
<keyword evidence="8 9" id="KW-0472">Membrane</keyword>
<dbReference type="PROSITE" id="PS00211">
    <property type="entry name" value="ABC_TRANSPORTER_1"/>
    <property type="match status" value="1"/>
</dbReference>
<dbReference type="InterPro" id="IPR027417">
    <property type="entry name" value="P-loop_NTPase"/>
</dbReference>
<dbReference type="InterPro" id="IPR039421">
    <property type="entry name" value="Type_1_exporter"/>
</dbReference>
<dbReference type="InterPro" id="IPR003593">
    <property type="entry name" value="AAA+_ATPase"/>
</dbReference>
<dbReference type="InterPro" id="IPR017871">
    <property type="entry name" value="ABC_transporter-like_CS"/>
</dbReference>
<feature type="transmembrane region" description="Helical" evidence="9">
    <location>
        <begin position="12"/>
        <end position="31"/>
    </location>
</feature>
<feature type="domain" description="ABC transporter" evidence="10">
    <location>
        <begin position="332"/>
        <end position="567"/>
    </location>
</feature>
<dbReference type="InterPro" id="IPR011527">
    <property type="entry name" value="ABC1_TM_dom"/>
</dbReference>
<keyword evidence="13" id="KW-1185">Reference proteome</keyword>
<keyword evidence="3" id="KW-1003">Cell membrane</keyword>
<protein>
    <submittedName>
        <fullName evidence="12">ATP-binding cassette, subfamily B</fullName>
    </submittedName>
</protein>
<comment type="subcellular location">
    <subcellularLocation>
        <location evidence="1">Cell membrane</location>
        <topology evidence="1">Multi-pass membrane protein</topology>
    </subcellularLocation>
</comment>
<name>A0A0U9HQ55_9FIRM</name>
<evidence type="ECO:0000313" key="13">
    <source>
        <dbReference type="Proteomes" id="UP000062160"/>
    </source>
</evidence>
<sequence length="575" mass="63572">MKKILSNLKPYWIFILASLIFIFCQAMSQLILPSMLADIVNTGIVNGNTGYILSVGGKMLLVALGAVCAAIAASYCSSRAAMGFGKSLRESIFKKVESFSLNEFNKIGTASLITRTTNDVTQLQMVAMIFFRMVVMSPIMAIGAIIMAVSTAPSLSFVFWIVVPIIAGVIVVLSKFSLPLFRAMQAKIDTVNRVMRENLTGVRVIRAFNRVEHEKKRFNAANIDLTNVAIRVNRLMAIMMPLVILIFNVTTVAIVWYASLKINAAMMEVGDLLAFIQYAMEIMFSTMMLSMMFIMIPRAAASVERIKEVLNMEPEIVDPENPVIPKEIKGILEFDDVTFKYPDAEEPALSNISFKALPGHTTAIIGATGSGKSTISNLIMRFYDVTSGKITIDGIDIRNIPQKVLRSWIGYVPQKSVLFTGTIAENIRYGKKDATDEEVRHAAEIAQAAEFINEMKDGFDTILAEGGLNVSGGQKQRICIARAIVKKPKIYLFDDSFSALDFKTDAKLRMALNKETKNSTVIIVAQRVATVMNADQIIVLDEGRIAGIGKHKELYENCETYRNIVLSQLSEEEIA</sequence>
<feature type="domain" description="ABC transmembrane type-1" evidence="11">
    <location>
        <begin position="16"/>
        <end position="298"/>
    </location>
</feature>
<dbReference type="OrthoDB" id="9762517at2"/>
<dbReference type="PROSITE" id="PS50929">
    <property type="entry name" value="ABC_TM1F"/>
    <property type="match status" value="1"/>
</dbReference>
<dbReference type="RefSeq" id="WP_059034223.1">
    <property type="nucleotide sequence ID" value="NZ_BSDN01000004.1"/>
</dbReference>
<dbReference type="FunFam" id="3.40.50.300:FF:000854">
    <property type="entry name" value="Multidrug ABC transporter ATP-binding protein"/>
    <property type="match status" value="1"/>
</dbReference>
<dbReference type="AlphaFoldDB" id="A0A0U9HQ55"/>
<dbReference type="FunFam" id="1.20.1560.10:FF:000040">
    <property type="entry name" value="Multidrug ABC transporter ATP-binding protein"/>
    <property type="match status" value="1"/>
</dbReference>
<dbReference type="SUPFAM" id="SSF52540">
    <property type="entry name" value="P-loop containing nucleoside triphosphate hydrolases"/>
    <property type="match status" value="1"/>
</dbReference>
<dbReference type="Gene3D" id="1.20.1560.10">
    <property type="entry name" value="ABC transporter type 1, transmembrane domain"/>
    <property type="match status" value="1"/>
</dbReference>
<evidence type="ECO:0000259" key="10">
    <source>
        <dbReference type="PROSITE" id="PS50893"/>
    </source>
</evidence>
<proteinExistence type="predicted"/>
<dbReference type="STRING" id="224999.GCA_001485475_02331"/>
<feature type="transmembrane region" description="Helical" evidence="9">
    <location>
        <begin position="278"/>
        <end position="296"/>
    </location>
</feature>
<reference evidence="12" key="1">
    <citation type="journal article" date="2016" name="Genome Announc.">
        <title>Draft Genome Sequence of the Syntrophic Lactate-Degrading Bacterium Tepidanaerobacter syntrophicus JLT.</title>
        <authorList>
            <person name="Matsuura N."/>
            <person name="Ohashi A."/>
            <person name="Tourlousse D.M."/>
            <person name="Sekiguchi Y."/>
        </authorList>
    </citation>
    <scope>NUCLEOTIDE SEQUENCE [LARGE SCALE GENOMIC DNA]</scope>
    <source>
        <strain evidence="12">JL</strain>
    </source>
</reference>
<dbReference type="GO" id="GO:0015421">
    <property type="term" value="F:ABC-type oligopeptide transporter activity"/>
    <property type="evidence" value="ECO:0007669"/>
    <property type="project" value="TreeGrafter"/>
</dbReference>
<dbReference type="PANTHER" id="PTHR43394">
    <property type="entry name" value="ATP-DEPENDENT PERMEASE MDL1, MITOCHONDRIAL"/>
    <property type="match status" value="1"/>
</dbReference>
<dbReference type="PROSITE" id="PS50893">
    <property type="entry name" value="ABC_TRANSPORTER_2"/>
    <property type="match status" value="1"/>
</dbReference>
<keyword evidence="2" id="KW-0813">Transport</keyword>
<dbReference type="CDD" id="cd18548">
    <property type="entry name" value="ABC_6TM_Tm287_like"/>
    <property type="match status" value="1"/>
</dbReference>
<dbReference type="GO" id="GO:0005886">
    <property type="term" value="C:plasma membrane"/>
    <property type="evidence" value="ECO:0007669"/>
    <property type="project" value="UniProtKB-SubCell"/>
</dbReference>
<evidence type="ECO:0000256" key="6">
    <source>
        <dbReference type="ARBA" id="ARBA00022840"/>
    </source>
</evidence>
<dbReference type="PANTHER" id="PTHR43394:SF1">
    <property type="entry name" value="ATP-BINDING CASSETTE SUB-FAMILY B MEMBER 10, MITOCHONDRIAL"/>
    <property type="match status" value="1"/>
</dbReference>
<accession>A0A0U9HQ55</accession>
<evidence type="ECO:0000256" key="4">
    <source>
        <dbReference type="ARBA" id="ARBA00022692"/>
    </source>
</evidence>
<evidence type="ECO:0000256" key="5">
    <source>
        <dbReference type="ARBA" id="ARBA00022741"/>
    </source>
</evidence>
<dbReference type="SMART" id="SM00382">
    <property type="entry name" value="AAA"/>
    <property type="match status" value="1"/>
</dbReference>
<evidence type="ECO:0000256" key="3">
    <source>
        <dbReference type="ARBA" id="ARBA00022475"/>
    </source>
</evidence>
<dbReference type="Gene3D" id="3.40.50.300">
    <property type="entry name" value="P-loop containing nucleotide triphosphate hydrolases"/>
    <property type="match status" value="1"/>
</dbReference>
<feature type="transmembrane region" description="Helical" evidence="9">
    <location>
        <begin position="51"/>
        <end position="76"/>
    </location>
</feature>
<feature type="transmembrane region" description="Helical" evidence="9">
    <location>
        <begin position="157"/>
        <end position="178"/>
    </location>
</feature>
<organism evidence="12">
    <name type="scientific">Tepidanaerobacter syntrophicus</name>
    <dbReference type="NCBI Taxonomy" id="224999"/>
    <lineage>
        <taxon>Bacteria</taxon>
        <taxon>Bacillati</taxon>
        <taxon>Bacillota</taxon>
        <taxon>Clostridia</taxon>
        <taxon>Thermosediminibacterales</taxon>
        <taxon>Tepidanaerobacteraceae</taxon>
        <taxon>Tepidanaerobacter</taxon>
    </lineage>
</organism>
<evidence type="ECO:0000256" key="2">
    <source>
        <dbReference type="ARBA" id="ARBA00022448"/>
    </source>
</evidence>
<keyword evidence="7 9" id="KW-1133">Transmembrane helix</keyword>
<keyword evidence="6 12" id="KW-0067">ATP-binding</keyword>
<dbReference type="Pfam" id="PF00664">
    <property type="entry name" value="ABC_membrane"/>
    <property type="match status" value="1"/>
</dbReference>
<evidence type="ECO:0000256" key="7">
    <source>
        <dbReference type="ARBA" id="ARBA00022989"/>
    </source>
</evidence>
<keyword evidence="4 9" id="KW-0812">Transmembrane</keyword>